<dbReference type="EMBL" id="OMOF01000426">
    <property type="protein sequence ID" value="SPF50586.1"/>
    <property type="molecule type" value="Genomic_DNA"/>
</dbReference>
<evidence type="ECO:0000313" key="1">
    <source>
        <dbReference type="EMBL" id="SPF50586.1"/>
    </source>
</evidence>
<accession>A0A2U3LFJ7</accession>
<reference evidence="2" key="1">
    <citation type="submission" date="2018-02" db="EMBL/GenBank/DDBJ databases">
        <authorList>
            <person name="Hausmann B."/>
        </authorList>
    </citation>
    <scope>NUCLEOTIDE SEQUENCE [LARGE SCALE GENOMIC DNA]</scope>
    <source>
        <strain evidence="2">Peat soil MAG SbF1</strain>
    </source>
</reference>
<organism evidence="1 2">
    <name type="scientific">Candidatus Desulfosporosinus infrequens</name>
    <dbReference type="NCBI Taxonomy" id="2043169"/>
    <lineage>
        <taxon>Bacteria</taxon>
        <taxon>Bacillati</taxon>
        <taxon>Bacillota</taxon>
        <taxon>Clostridia</taxon>
        <taxon>Eubacteriales</taxon>
        <taxon>Desulfitobacteriaceae</taxon>
        <taxon>Desulfosporosinus</taxon>
    </lineage>
</organism>
<evidence type="ECO:0000313" key="2">
    <source>
        <dbReference type="Proteomes" id="UP000238916"/>
    </source>
</evidence>
<gene>
    <name evidence="1" type="ORF">SBF1_4820011</name>
</gene>
<dbReference type="Proteomes" id="UP000238916">
    <property type="component" value="Unassembled WGS sequence"/>
</dbReference>
<proteinExistence type="predicted"/>
<name>A0A2U3LFJ7_9FIRM</name>
<protein>
    <submittedName>
        <fullName evidence="1">Uncharacterized protein</fullName>
    </submittedName>
</protein>
<dbReference type="AlphaFoldDB" id="A0A2U3LFJ7"/>
<sequence>MGYRVKFCLQMFGWGCILKNYIYKLVPNKDKMPLTLQFALVIIRLLVKPLRPLEAQIIL</sequence>